<evidence type="ECO:0000313" key="9">
    <source>
        <dbReference type="Proteomes" id="UP000199700"/>
    </source>
</evidence>
<dbReference type="InterPro" id="IPR015424">
    <property type="entry name" value="PyrdxlP-dep_Trfase"/>
</dbReference>
<dbReference type="InterPro" id="IPR036388">
    <property type="entry name" value="WH-like_DNA-bd_sf"/>
</dbReference>
<evidence type="ECO:0000256" key="1">
    <source>
        <dbReference type="ARBA" id="ARBA00005384"/>
    </source>
</evidence>
<dbReference type="Gene3D" id="3.40.640.10">
    <property type="entry name" value="Type I PLP-dependent aspartate aminotransferase-like (Major domain)"/>
    <property type="match status" value="1"/>
</dbReference>
<keyword evidence="9" id="KW-1185">Reference proteome</keyword>
<evidence type="ECO:0000256" key="3">
    <source>
        <dbReference type="ARBA" id="ARBA00023015"/>
    </source>
</evidence>
<evidence type="ECO:0000256" key="4">
    <source>
        <dbReference type="ARBA" id="ARBA00023125"/>
    </source>
</evidence>
<dbReference type="PRINTS" id="PR00035">
    <property type="entry name" value="HTHGNTR"/>
</dbReference>
<feature type="region of interest" description="Disordered" evidence="6">
    <location>
        <begin position="102"/>
        <end position="121"/>
    </location>
</feature>
<accession>A0A1H1L7Y2</accession>
<dbReference type="CDD" id="cd00609">
    <property type="entry name" value="AAT_like"/>
    <property type="match status" value="1"/>
</dbReference>
<name>A0A1H1L7Y2_BRESA</name>
<dbReference type="PANTHER" id="PTHR46577">
    <property type="entry name" value="HTH-TYPE TRANSCRIPTIONAL REGULATORY PROTEIN GABR"/>
    <property type="match status" value="1"/>
</dbReference>
<proteinExistence type="inferred from homology"/>
<dbReference type="RefSeq" id="WP_092101929.1">
    <property type="nucleotide sequence ID" value="NZ_LT629739.1"/>
</dbReference>
<evidence type="ECO:0000256" key="6">
    <source>
        <dbReference type="SAM" id="MobiDB-lite"/>
    </source>
</evidence>
<organism evidence="8 9">
    <name type="scientific">Brevibacterium sandarakinum</name>
    <dbReference type="NCBI Taxonomy" id="629680"/>
    <lineage>
        <taxon>Bacteria</taxon>
        <taxon>Bacillati</taxon>
        <taxon>Actinomycetota</taxon>
        <taxon>Actinomycetes</taxon>
        <taxon>Micrococcales</taxon>
        <taxon>Brevibacteriaceae</taxon>
        <taxon>Brevibacterium</taxon>
    </lineage>
</organism>
<feature type="domain" description="HTH gntR-type" evidence="7">
    <location>
        <begin position="36"/>
        <end position="104"/>
    </location>
</feature>
<dbReference type="InterPro" id="IPR051446">
    <property type="entry name" value="HTH_trans_reg/aminotransferase"/>
</dbReference>
<gene>
    <name evidence="8" type="ORF">SAMN04489751_0153</name>
</gene>
<protein>
    <submittedName>
        <fullName evidence="8">Transcriptional regulator, GntR family</fullName>
    </submittedName>
</protein>
<keyword evidence="4" id="KW-0238">DNA-binding</keyword>
<dbReference type="SMART" id="SM00345">
    <property type="entry name" value="HTH_GNTR"/>
    <property type="match status" value="1"/>
</dbReference>
<keyword evidence="3" id="KW-0805">Transcription regulation</keyword>
<dbReference type="SUPFAM" id="SSF46785">
    <property type="entry name" value="Winged helix' DNA-binding domain"/>
    <property type="match status" value="1"/>
</dbReference>
<reference evidence="8" key="1">
    <citation type="submission" date="2016-10" db="EMBL/GenBank/DDBJ databases">
        <authorList>
            <person name="Varghese N."/>
            <person name="Submissions S."/>
        </authorList>
    </citation>
    <scope>NUCLEOTIDE SEQUENCE [LARGE SCALE GENOMIC DNA]</scope>
    <source>
        <strain evidence="8">DSM 22082</strain>
    </source>
</reference>
<dbReference type="InterPro" id="IPR036390">
    <property type="entry name" value="WH_DNA-bd_sf"/>
</dbReference>
<dbReference type="OrthoDB" id="594134at2"/>
<evidence type="ECO:0000256" key="2">
    <source>
        <dbReference type="ARBA" id="ARBA00022898"/>
    </source>
</evidence>
<dbReference type="GO" id="GO:0003700">
    <property type="term" value="F:DNA-binding transcription factor activity"/>
    <property type="evidence" value="ECO:0007669"/>
    <property type="project" value="InterPro"/>
</dbReference>
<dbReference type="InterPro" id="IPR000524">
    <property type="entry name" value="Tscrpt_reg_HTH_GntR"/>
</dbReference>
<dbReference type="SUPFAM" id="SSF53383">
    <property type="entry name" value="PLP-dependent transferases"/>
    <property type="match status" value="1"/>
</dbReference>
<dbReference type="PROSITE" id="PS50949">
    <property type="entry name" value="HTH_GNTR"/>
    <property type="match status" value="1"/>
</dbReference>
<dbReference type="EMBL" id="LT629739">
    <property type="protein sequence ID" value="SDR70711.1"/>
    <property type="molecule type" value="Genomic_DNA"/>
</dbReference>
<dbReference type="InterPro" id="IPR015421">
    <property type="entry name" value="PyrdxlP-dep_Trfase_major"/>
</dbReference>
<comment type="similarity">
    <text evidence="1">In the C-terminal section; belongs to the class-I pyridoxal-phosphate-dependent aminotransferase family.</text>
</comment>
<keyword evidence="2" id="KW-0663">Pyridoxal phosphate</keyword>
<dbReference type="CDD" id="cd07377">
    <property type="entry name" value="WHTH_GntR"/>
    <property type="match status" value="1"/>
</dbReference>
<dbReference type="PANTHER" id="PTHR46577:SF1">
    <property type="entry name" value="HTH-TYPE TRANSCRIPTIONAL REGULATORY PROTEIN GABR"/>
    <property type="match status" value="1"/>
</dbReference>
<dbReference type="Gene3D" id="1.10.10.10">
    <property type="entry name" value="Winged helix-like DNA-binding domain superfamily/Winged helix DNA-binding domain"/>
    <property type="match status" value="1"/>
</dbReference>
<evidence type="ECO:0000259" key="7">
    <source>
        <dbReference type="PROSITE" id="PS50949"/>
    </source>
</evidence>
<dbReference type="GO" id="GO:0003677">
    <property type="term" value="F:DNA binding"/>
    <property type="evidence" value="ECO:0007669"/>
    <property type="project" value="UniProtKB-KW"/>
</dbReference>
<evidence type="ECO:0000313" key="8">
    <source>
        <dbReference type="EMBL" id="SDR70711.1"/>
    </source>
</evidence>
<sequence>MSSAHRGAQSSVPAGTVLPRADGIALPIDIDRGASVPLPDQLVAEIRRLIATGAVRPGEPVPASRRLAAYLDVSRGTVETAYAQLVVEGFLITAERSATRVNPELPSTPHTRNPGMRPPQVPRRRLRSFVDLRPGFGGDNPLQEPAFRRAWRDSLDIDPGPIDPLGQPQTRWAIADHLRLTRGMSVDPDDIILTSGSRDGLRLLLTTGVDGAIGVENPGFPGLRQAMSDRDLLPIDTAHLSEDTTESLGAVVVTPNHQFPHGTTMPIDRRVRLLEWARAGGVIVIEDDYDSEARYARTVVPTLYDLAVSTNAPAQVVHIGTFSTLLTSAVSTGYIIAHGDLGHRLGTMRTALGPAFSPVMQTAIASYLTSGGLRRRISRGRRRLRAAEAVVADAGEIPGLAHEGRTLVIETTESIAARLRSELAERGILVASLAAGWSADSDVRHGIVIAHSNVEAAVLHQALETVQSLLGPLAGDDRAGPVE</sequence>
<evidence type="ECO:0000256" key="5">
    <source>
        <dbReference type="ARBA" id="ARBA00023163"/>
    </source>
</evidence>
<dbReference type="Proteomes" id="UP000199700">
    <property type="component" value="Chromosome"/>
</dbReference>
<dbReference type="AlphaFoldDB" id="A0A1H1L7Y2"/>
<keyword evidence="5" id="KW-0804">Transcription</keyword>
<dbReference type="Pfam" id="PF00392">
    <property type="entry name" value="GntR"/>
    <property type="match status" value="1"/>
</dbReference>
<dbReference type="STRING" id="629680.SAMN04489751_0153"/>